<dbReference type="Gene3D" id="3.30.200.100">
    <property type="entry name" value="MucB/RseB, C-terminal domain"/>
    <property type="match status" value="1"/>
</dbReference>
<dbReference type="CDD" id="cd16327">
    <property type="entry name" value="RseB"/>
    <property type="match status" value="1"/>
</dbReference>
<gene>
    <name evidence="7" type="ORF">METZ01_LOCUS37498</name>
</gene>
<evidence type="ECO:0000256" key="1">
    <source>
        <dbReference type="ARBA" id="ARBA00004418"/>
    </source>
</evidence>
<sequence length="327" mass="37136">MIASICRSTVLVFVIGAVMVCGAERSALEWLDAMNRGFRTLDYDGVFSYQSGADLTTLRVVHVVIDGIEHERLIHLDGARREFIRRGLEITRILQPKDKILELEKAVPPTRFVQAFSRRLDAIDDLYRVELNGLGRVAGRRAIRLSIVPLDQDRYGVGIWLDHATGLLLRFERYDLRGSRLERFQFGHLTIGGIPRTAVIPEEHAGEIKTTMKLESRVEPHETQRIRWRPQWVPRGFDNYPSNISQAMGERDNVDAMIYTDGFAAFSVFVQAMPNRREVNFERRNGATTVITRTLQGPMGKTQLVTVVGEVPAKTAKKIASDMVYVR</sequence>
<dbReference type="AlphaFoldDB" id="A0A381R092"/>
<reference evidence="7" key="1">
    <citation type="submission" date="2018-05" db="EMBL/GenBank/DDBJ databases">
        <authorList>
            <person name="Lanie J.A."/>
            <person name="Ng W.-L."/>
            <person name="Kazmierczak K.M."/>
            <person name="Andrzejewski T.M."/>
            <person name="Davidsen T.M."/>
            <person name="Wayne K.J."/>
            <person name="Tettelin H."/>
            <person name="Glass J.I."/>
            <person name="Rusch D."/>
            <person name="Podicherti R."/>
            <person name="Tsui H.-C.T."/>
            <person name="Winkler M.E."/>
        </authorList>
    </citation>
    <scope>NUCLEOTIDE SEQUENCE</scope>
</reference>
<dbReference type="InterPro" id="IPR033436">
    <property type="entry name" value="MucB/RseB_C"/>
</dbReference>
<evidence type="ECO:0000256" key="2">
    <source>
        <dbReference type="ARBA" id="ARBA00008150"/>
    </source>
</evidence>
<dbReference type="PANTHER" id="PTHR38782:SF1">
    <property type="entry name" value="SIGMA-E FACTOR REGULATORY PROTEIN RSEB"/>
    <property type="match status" value="1"/>
</dbReference>
<dbReference type="InterPro" id="IPR038484">
    <property type="entry name" value="MucB/RseB_C_sf"/>
</dbReference>
<evidence type="ECO:0000259" key="6">
    <source>
        <dbReference type="Pfam" id="PF17188"/>
    </source>
</evidence>
<organism evidence="7">
    <name type="scientific">marine metagenome</name>
    <dbReference type="NCBI Taxonomy" id="408172"/>
    <lineage>
        <taxon>unclassified sequences</taxon>
        <taxon>metagenomes</taxon>
        <taxon>ecological metagenomes</taxon>
    </lineage>
</organism>
<protein>
    <recommendedName>
        <fullName evidence="8">MucB/RseB N-terminal domain-containing protein</fullName>
    </recommendedName>
</protein>
<dbReference type="InterPro" id="IPR005588">
    <property type="entry name" value="MucB_RseB"/>
</dbReference>
<evidence type="ECO:0000256" key="4">
    <source>
        <dbReference type="ARBA" id="ARBA00022764"/>
    </source>
</evidence>
<keyword evidence="3" id="KW-0732">Signal</keyword>
<accession>A0A381R092</accession>
<evidence type="ECO:0000313" key="7">
    <source>
        <dbReference type="EMBL" id="SUZ84644.1"/>
    </source>
</evidence>
<dbReference type="PIRSF" id="PIRSF005427">
    <property type="entry name" value="RseB"/>
    <property type="match status" value="1"/>
</dbReference>
<evidence type="ECO:0008006" key="8">
    <source>
        <dbReference type="Google" id="ProtNLM"/>
    </source>
</evidence>
<dbReference type="Gene3D" id="2.50.20.10">
    <property type="entry name" value="Lipoprotein localisation LolA/LolB/LppX"/>
    <property type="match status" value="1"/>
</dbReference>
<proteinExistence type="inferred from homology"/>
<keyword evidence="4" id="KW-0574">Periplasm</keyword>
<dbReference type="EMBL" id="UINC01001600">
    <property type="protein sequence ID" value="SUZ84644.1"/>
    <property type="molecule type" value="Genomic_DNA"/>
</dbReference>
<dbReference type="InterPro" id="IPR033434">
    <property type="entry name" value="MucB/RseB_N"/>
</dbReference>
<feature type="domain" description="MucB/RseB N-terminal" evidence="5">
    <location>
        <begin position="26"/>
        <end position="195"/>
    </location>
</feature>
<comment type="similarity">
    <text evidence="2">Belongs to the RseB family.</text>
</comment>
<dbReference type="GO" id="GO:0030288">
    <property type="term" value="C:outer membrane-bounded periplasmic space"/>
    <property type="evidence" value="ECO:0007669"/>
    <property type="project" value="TreeGrafter"/>
</dbReference>
<feature type="domain" description="MucB/RseB C-terminal" evidence="6">
    <location>
        <begin position="224"/>
        <end position="323"/>
    </location>
</feature>
<dbReference type="GO" id="GO:0045152">
    <property type="term" value="F:antisigma factor binding"/>
    <property type="evidence" value="ECO:0007669"/>
    <property type="project" value="TreeGrafter"/>
</dbReference>
<evidence type="ECO:0000259" key="5">
    <source>
        <dbReference type="Pfam" id="PF03888"/>
    </source>
</evidence>
<dbReference type="GO" id="GO:0032885">
    <property type="term" value="P:regulation of polysaccharide biosynthetic process"/>
    <property type="evidence" value="ECO:0007669"/>
    <property type="project" value="TreeGrafter"/>
</dbReference>
<dbReference type="Pfam" id="PF17188">
    <property type="entry name" value="MucB_RseB_C"/>
    <property type="match status" value="1"/>
</dbReference>
<name>A0A381R092_9ZZZZ</name>
<dbReference type="PANTHER" id="PTHR38782">
    <property type="match status" value="1"/>
</dbReference>
<evidence type="ECO:0000256" key="3">
    <source>
        <dbReference type="ARBA" id="ARBA00022729"/>
    </source>
</evidence>
<comment type="subcellular location">
    <subcellularLocation>
        <location evidence="1">Periplasm</location>
    </subcellularLocation>
</comment>
<dbReference type="Pfam" id="PF03888">
    <property type="entry name" value="MucB_RseB"/>
    <property type="match status" value="1"/>
</dbReference>